<evidence type="ECO:0000259" key="4">
    <source>
        <dbReference type="PROSITE" id="PS50921"/>
    </source>
</evidence>
<dbReference type="SUPFAM" id="SSF52091">
    <property type="entry name" value="SpoIIaa-like"/>
    <property type="match status" value="1"/>
</dbReference>
<dbReference type="Gene3D" id="3.30.750.24">
    <property type="entry name" value="STAS domain"/>
    <property type="match status" value="1"/>
</dbReference>
<evidence type="ECO:0000313" key="6">
    <source>
        <dbReference type="Proteomes" id="UP000623010"/>
    </source>
</evidence>
<keyword evidence="6" id="KW-1185">Reference proteome</keyword>
<dbReference type="PROSITE" id="PS50801">
    <property type="entry name" value="STAS"/>
    <property type="match status" value="1"/>
</dbReference>
<feature type="compositionally biased region" description="Low complexity" evidence="2">
    <location>
        <begin position="41"/>
        <end position="66"/>
    </location>
</feature>
<evidence type="ECO:0000256" key="2">
    <source>
        <dbReference type="SAM" id="MobiDB-lite"/>
    </source>
</evidence>
<feature type="domain" description="ANTAR" evidence="4">
    <location>
        <begin position="205"/>
        <end position="266"/>
    </location>
</feature>
<proteinExistence type="predicted"/>
<protein>
    <recommendedName>
        <fullName evidence="7">ANTAR domain-containing protein</fullName>
    </recommendedName>
</protein>
<dbReference type="EMBL" id="BMWH01000002">
    <property type="protein sequence ID" value="GGZ73808.1"/>
    <property type="molecule type" value="Genomic_DNA"/>
</dbReference>
<evidence type="ECO:0000259" key="3">
    <source>
        <dbReference type="PROSITE" id="PS50801"/>
    </source>
</evidence>
<dbReference type="CDD" id="cd07043">
    <property type="entry name" value="STAS_anti-anti-sigma_factors"/>
    <property type="match status" value="1"/>
</dbReference>
<dbReference type="Proteomes" id="UP000623010">
    <property type="component" value="Unassembled WGS sequence"/>
</dbReference>
<evidence type="ECO:0000256" key="1">
    <source>
        <dbReference type="SAM" id="Coils"/>
    </source>
</evidence>
<feature type="region of interest" description="Disordered" evidence="2">
    <location>
        <begin position="1"/>
        <end position="69"/>
    </location>
</feature>
<gene>
    <name evidence="5" type="ORF">GCM10010389_09290</name>
</gene>
<dbReference type="PROSITE" id="PS50921">
    <property type="entry name" value="ANTAR"/>
    <property type="match status" value="1"/>
</dbReference>
<reference evidence="5" key="2">
    <citation type="submission" date="2020-09" db="EMBL/GenBank/DDBJ databases">
        <authorList>
            <person name="Sun Q."/>
            <person name="Ohkuma M."/>
        </authorList>
    </citation>
    <scope>NUCLEOTIDE SEQUENCE</scope>
    <source>
        <strain evidence="5">JCM 5016</strain>
    </source>
</reference>
<dbReference type="InterPro" id="IPR036513">
    <property type="entry name" value="STAS_dom_sf"/>
</dbReference>
<accession>A0A918V6H6</accession>
<dbReference type="SMART" id="SM01012">
    <property type="entry name" value="ANTAR"/>
    <property type="match status" value="1"/>
</dbReference>
<dbReference type="SUPFAM" id="SSF52172">
    <property type="entry name" value="CheY-like"/>
    <property type="match status" value="1"/>
</dbReference>
<reference evidence="5" key="1">
    <citation type="journal article" date="2014" name="Int. J. Syst. Evol. Microbiol.">
        <title>Complete genome sequence of Corynebacterium casei LMG S-19264T (=DSM 44701T), isolated from a smear-ripened cheese.</title>
        <authorList>
            <consortium name="US DOE Joint Genome Institute (JGI-PGF)"/>
            <person name="Walter F."/>
            <person name="Albersmeier A."/>
            <person name="Kalinowski J."/>
            <person name="Ruckert C."/>
        </authorList>
    </citation>
    <scope>NUCLEOTIDE SEQUENCE</scope>
    <source>
        <strain evidence="5">JCM 5016</strain>
    </source>
</reference>
<organism evidence="5 6">
    <name type="scientific">Streptomyces echinoruber</name>
    <dbReference type="NCBI Taxonomy" id="68898"/>
    <lineage>
        <taxon>Bacteria</taxon>
        <taxon>Bacillati</taxon>
        <taxon>Actinomycetota</taxon>
        <taxon>Actinomycetes</taxon>
        <taxon>Kitasatosporales</taxon>
        <taxon>Streptomycetaceae</taxon>
        <taxon>Streptomyces</taxon>
    </lineage>
</organism>
<evidence type="ECO:0000313" key="5">
    <source>
        <dbReference type="EMBL" id="GGZ73808.1"/>
    </source>
</evidence>
<dbReference type="Pfam" id="PF13466">
    <property type="entry name" value="STAS_2"/>
    <property type="match status" value="1"/>
</dbReference>
<dbReference type="InterPro" id="IPR058548">
    <property type="entry name" value="MlaB-like_STAS"/>
</dbReference>
<keyword evidence="1" id="KW-0175">Coiled coil</keyword>
<dbReference type="Gene3D" id="1.10.10.10">
    <property type="entry name" value="Winged helix-like DNA-binding domain superfamily/Winged helix DNA-binding domain"/>
    <property type="match status" value="1"/>
</dbReference>
<feature type="compositionally biased region" description="Low complexity" evidence="2">
    <location>
        <begin position="20"/>
        <end position="34"/>
    </location>
</feature>
<comment type="caution">
    <text evidence="5">The sequence shown here is derived from an EMBL/GenBank/DDBJ whole genome shotgun (WGS) entry which is preliminary data.</text>
</comment>
<dbReference type="InterPro" id="IPR002645">
    <property type="entry name" value="STAS_dom"/>
</dbReference>
<sequence>MEGTPVEDAPVEGTPVEGTPAEGAPVEGAPVEGAPAGGAAAGASAEGAPAEDPPMGGIPAPAAPGGRVTPRLRVLEIDRRIEGDGRAVLRPRGELVRGGPGLLAETLAALPPGVRGIDLDMAGVTFMDSAGLEFLDTLAEHGRRRAVPVGTTGWRGQPRRVLELAGLDTTDPLRAPADGPAAPALASSAVARERAERLRLLEEEMRGLQAEIAQLRHAITSRPVIDQARGILMAAHACTSEQAWTILRQTSQLSNTKLRTVAAAVTASAGPGAPPPPPEIRTALRRAVARTLTD</sequence>
<dbReference type="InterPro" id="IPR005561">
    <property type="entry name" value="ANTAR"/>
</dbReference>
<dbReference type="GO" id="GO:0003723">
    <property type="term" value="F:RNA binding"/>
    <property type="evidence" value="ECO:0007669"/>
    <property type="project" value="InterPro"/>
</dbReference>
<dbReference type="InterPro" id="IPR011006">
    <property type="entry name" value="CheY-like_superfamily"/>
</dbReference>
<name>A0A918V6H6_9ACTN</name>
<evidence type="ECO:0008006" key="7">
    <source>
        <dbReference type="Google" id="ProtNLM"/>
    </source>
</evidence>
<feature type="domain" description="STAS" evidence="3">
    <location>
        <begin position="84"/>
        <end position="167"/>
    </location>
</feature>
<dbReference type="Pfam" id="PF03861">
    <property type="entry name" value="ANTAR"/>
    <property type="match status" value="1"/>
</dbReference>
<feature type="coiled-coil region" evidence="1">
    <location>
        <begin position="191"/>
        <end position="218"/>
    </location>
</feature>
<dbReference type="AlphaFoldDB" id="A0A918V6H6"/>
<dbReference type="InterPro" id="IPR036388">
    <property type="entry name" value="WH-like_DNA-bd_sf"/>
</dbReference>